<keyword evidence="3" id="KW-0511">Multifunctional enzyme</keyword>
<dbReference type="HAMAP" id="MF_01400">
    <property type="entry name" value="MsrB"/>
    <property type="match status" value="1"/>
</dbReference>
<dbReference type="PROSITE" id="PS51790">
    <property type="entry name" value="MSRB"/>
    <property type="match status" value="1"/>
</dbReference>
<evidence type="ECO:0000256" key="4">
    <source>
        <dbReference type="ARBA" id="ARBA00047806"/>
    </source>
</evidence>
<comment type="similarity">
    <text evidence="7">Belongs to the MsrB Met sulfoxide reductase family.</text>
</comment>
<proteinExistence type="inferred from homology"/>
<comment type="caution">
    <text evidence="7">Lacks conserved residue(s) required for the propagation of feature annotation.</text>
</comment>
<organism evidence="10 11">
    <name type="scientific">Bacillus carboniphilus</name>
    <dbReference type="NCBI Taxonomy" id="86663"/>
    <lineage>
        <taxon>Bacteria</taxon>
        <taxon>Bacillati</taxon>
        <taxon>Bacillota</taxon>
        <taxon>Bacilli</taxon>
        <taxon>Bacillales</taxon>
        <taxon>Bacillaceae</taxon>
        <taxon>Bacillus</taxon>
    </lineage>
</organism>
<reference evidence="11" key="1">
    <citation type="journal article" date="2019" name="Int. J. Syst. Evol. Microbiol.">
        <title>The Global Catalogue of Microorganisms (GCM) 10K type strain sequencing project: providing services to taxonomists for standard genome sequencing and annotation.</title>
        <authorList>
            <consortium name="The Broad Institute Genomics Platform"/>
            <consortium name="The Broad Institute Genome Sequencing Center for Infectious Disease"/>
            <person name="Wu L."/>
            <person name="Ma J."/>
        </authorList>
    </citation>
    <scope>NUCLEOTIDE SEQUENCE [LARGE SCALE GENOMIC DNA]</scope>
    <source>
        <strain evidence="11">JCM 9731</strain>
    </source>
</reference>
<evidence type="ECO:0000256" key="1">
    <source>
        <dbReference type="ARBA" id="ARBA00005591"/>
    </source>
</evidence>
<keyword evidence="2 7" id="KW-0560">Oxidoreductase</keyword>
<comment type="catalytic activity">
    <reaction evidence="4 8">
        <text>L-methionyl-[protein] + [thioredoxin]-disulfide + H2O = L-methionyl-(S)-S-oxide-[protein] + [thioredoxin]-dithiol</text>
        <dbReference type="Rhea" id="RHEA:14217"/>
        <dbReference type="Rhea" id="RHEA-COMP:10698"/>
        <dbReference type="Rhea" id="RHEA-COMP:10700"/>
        <dbReference type="Rhea" id="RHEA-COMP:12313"/>
        <dbReference type="Rhea" id="RHEA-COMP:12315"/>
        <dbReference type="ChEBI" id="CHEBI:15377"/>
        <dbReference type="ChEBI" id="CHEBI:16044"/>
        <dbReference type="ChEBI" id="CHEBI:29950"/>
        <dbReference type="ChEBI" id="CHEBI:44120"/>
        <dbReference type="ChEBI" id="CHEBI:50058"/>
        <dbReference type="EC" id="1.8.4.11"/>
    </reaction>
</comment>
<comment type="caution">
    <text evidence="10">The sequence shown here is derived from an EMBL/GenBank/DDBJ whole genome shotgun (WGS) entry which is preliminary data.</text>
</comment>
<evidence type="ECO:0000256" key="3">
    <source>
        <dbReference type="ARBA" id="ARBA00023268"/>
    </source>
</evidence>
<keyword evidence="11" id="KW-1185">Reference proteome</keyword>
<sequence>MSNSYEIATFAGGCFWCMVSPFDEQPGIKEVVSGYTGGHKENPTYEEVCSDTTGHYEAVQITFDPEVFPYKKLLELFWQQIDPTDPGGQFNDRGQSYRTAIFYHNENQKELAEHSRADLEASGRFKKPIVTEILPAAPFYRAEEKHQDYYKKNSFHYNLYKEGSGRAKFIRENWKKQKSDEELRKELTPLQYEVTKNNATEPPFRNEYWDHTEDGIYVDIISGEPLFSSKDKYDAGCGWPSFTKPIRRMELEEKLDTSYGMRRIEVRSKTSDSHLGHVFDDGPGPDHARYCINSAALRFIPKDKLEEEGYGQYVRLFE</sequence>
<dbReference type="NCBIfam" id="TIGR00357">
    <property type="entry name" value="peptide-methionine (R)-S-oxide reductase MsrB"/>
    <property type="match status" value="1"/>
</dbReference>
<comment type="function">
    <text evidence="8">Has an important function as a repair enzyme for proteins that have been inactivated by oxidation. Catalyzes the reversible oxidation-reduction of methionine sulfoxide in proteins to methionine.</text>
</comment>
<dbReference type="EMBL" id="BAAADJ010000024">
    <property type="protein sequence ID" value="GAA0334944.1"/>
    <property type="molecule type" value="Genomic_DNA"/>
</dbReference>
<dbReference type="HAMAP" id="MF_01401">
    <property type="entry name" value="MsrA"/>
    <property type="match status" value="1"/>
</dbReference>
<name>A0ABP3G7U4_9BACI</name>
<protein>
    <recommendedName>
        <fullName evidence="7 8">Multifunctional fusion protein</fullName>
    </recommendedName>
    <domain>
        <recommendedName>
            <fullName evidence="8">Peptide methionine sulfoxide reductase MsrA</fullName>
            <shortName evidence="8">Protein-methionine-S-oxide reductase</shortName>
            <ecNumber evidence="8">1.8.4.11</ecNumber>
        </recommendedName>
        <alternativeName>
            <fullName evidence="8">Peptide-methionine (S)-S-oxide reductase</fullName>
            <shortName evidence="8">Peptide Met(O) reductase</shortName>
        </alternativeName>
    </domain>
    <domain>
        <recommendedName>
            <fullName evidence="7">Peptide methionine sulfoxide reductase MsrB</fullName>
            <ecNumber evidence="7">1.8.4.12</ecNumber>
        </recommendedName>
        <alternativeName>
            <fullName evidence="7">Peptide-methionine (R)-S-oxide reductase</fullName>
        </alternativeName>
    </domain>
</protein>
<gene>
    <name evidence="7 10" type="primary">msrB</name>
    <name evidence="8" type="synonym">msrA</name>
    <name evidence="10" type="ORF">GCM10008967_27210</name>
</gene>
<dbReference type="SUPFAM" id="SSF51316">
    <property type="entry name" value="Mss4-like"/>
    <property type="match status" value="1"/>
</dbReference>
<evidence type="ECO:0000313" key="10">
    <source>
        <dbReference type="EMBL" id="GAA0334944.1"/>
    </source>
</evidence>
<dbReference type="EC" id="1.8.4.11" evidence="8"/>
<evidence type="ECO:0000256" key="7">
    <source>
        <dbReference type="HAMAP-Rule" id="MF_01400"/>
    </source>
</evidence>
<dbReference type="Gene3D" id="2.170.150.20">
    <property type="entry name" value="Peptide methionine sulfoxide reductase"/>
    <property type="match status" value="1"/>
</dbReference>
<dbReference type="EC" id="1.8.4.12" evidence="7"/>
<feature type="active site" evidence="8">
    <location>
        <position position="14"/>
    </location>
</feature>
<dbReference type="InterPro" id="IPR011057">
    <property type="entry name" value="Mss4-like_sf"/>
</dbReference>
<dbReference type="PANTHER" id="PTHR43774:SF1">
    <property type="entry name" value="PEPTIDE METHIONINE SULFOXIDE REDUCTASE MSRA 2"/>
    <property type="match status" value="1"/>
</dbReference>
<accession>A0ABP3G7U4</accession>
<comment type="catalytic activity">
    <reaction evidence="5 7">
        <text>L-methionyl-[protein] + [thioredoxin]-disulfide + H2O = L-methionyl-(R)-S-oxide-[protein] + [thioredoxin]-dithiol</text>
        <dbReference type="Rhea" id="RHEA:24164"/>
        <dbReference type="Rhea" id="RHEA-COMP:10698"/>
        <dbReference type="Rhea" id="RHEA-COMP:10700"/>
        <dbReference type="Rhea" id="RHEA-COMP:12313"/>
        <dbReference type="Rhea" id="RHEA-COMP:12314"/>
        <dbReference type="ChEBI" id="CHEBI:15377"/>
        <dbReference type="ChEBI" id="CHEBI:16044"/>
        <dbReference type="ChEBI" id="CHEBI:29950"/>
        <dbReference type="ChEBI" id="CHEBI:45764"/>
        <dbReference type="ChEBI" id="CHEBI:50058"/>
        <dbReference type="EC" id="1.8.4.12"/>
    </reaction>
</comment>
<dbReference type="Proteomes" id="UP001500782">
    <property type="component" value="Unassembled WGS sequence"/>
</dbReference>
<evidence type="ECO:0000313" key="11">
    <source>
        <dbReference type="Proteomes" id="UP001500782"/>
    </source>
</evidence>
<evidence type="ECO:0000256" key="5">
    <source>
        <dbReference type="ARBA" id="ARBA00048488"/>
    </source>
</evidence>
<feature type="domain" description="MsrB" evidence="9">
    <location>
        <begin position="180"/>
        <end position="302"/>
    </location>
</feature>
<dbReference type="Gene3D" id="3.30.1060.10">
    <property type="entry name" value="Peptide methionine sulphoxide reductase MsrA"/>
    <property type="match status" value="1"/>
</dbReference>
<dbReference type="PANTHER" id="PTHR43774">
    <property type="entry name" value="PEPTIDE METHIONINE SULFOXIDE REDUCTASE"/>
    <property type="match status" value="1"/>
</dbReference>
<evidence type="ECO:0000256" key="6">
    <source>
        <dbReference type="ARBA" id="ARBA00048782"/>
    </source>
</evidence>
<dbReference type="InterPro" id="IPR002569">
    <property type="entry name" value="Met_Sox_Rdtase_MsrA_dom"/>
</dbReference>
<evidence type="ECO:0000256" key="2">
    <source>
        <dbReference type="ARBA" id="ARBA00023002"/>
    </source>
</evidence>
<comment type="catalytic activity">
    <reaction evidence="6 8">
        <text>[thioredoxin]-disulfide + L-methionine + H2O = L-methionine (S)-S-oxide + [thioredoxin]-dithiol</text>
        <dbReference type="Rhea" id="RHEA:19993"/>
        <dbReference type="Rhea" id="RHEA-COMP:10698"/>
        <dbReference type="Rhea" id="RHEA-COMP:10700"/>
        <dbReference type="ChEBI" id="CHEBI:15377"/>
        <dbReference type="ChEBI" id="CHEBI:29950"/>
        <dbReference type="ChEBI" id="CHEBI:50058"/>
        <dbReference type="ChEBI" id="CHEBI:57844"/>
        <dbReference type="ChEBI" id="CHEBI:58772"/>
        <dbReference type="EC" id="1.8.4.11"/>
    </reaction>
</comment>
<dbReference type="InterPro" id="IPR002579">
    <property type="entry name" value="Met_Sox_Rdtase_MsrB_dom"/>
</dbReference>
<comment type="similarity">
    <text evidence="1 8">Belongs to the MsrA Met sulfoxide reductase family.</text>
</comment>
<dbReference type="SUPFAM" id="SSF55068">
    <property type="entry name" value="Peptide methionine sulfoxide reductase"/>
    <property type="match status" value="1"/>
</dbReference>
<dbReference type="InterPro" id="IPR036509">
    <property type="entry name" value="Met_Sox_Rdtase_MsrA_sf"/>
</dbReference>
<dbReference type="NCBIfam" id="TIGR00401">
    <property type="entry name" value="msrA"/>
    <property type="match status" value="1"/>
</dbReference>
<dbReference type="Pfam" id="PF01641">
    <property type="entry name" value="SelR"/>
    <property type="match status" value="1"/>
</dbReference>
<evidence type="ECO:0000259" key="9">
    <source>
        <dbReference type="PROSITE" id="PS51790"/>
    </source>
</evidence>
<evidence type="ECO:0000256" key="8">
    <source>
        <dbReference type="HAMAP-Rule" id="MF_01401"/>
    </source>
</evidence>
<dbReference type="Pfam" id="PF01625">
    <property type="entry name" value="PMSR"/>
    <property type="match status" value="1"/>
</dbReference>
<feature type="active site" description="Nucleophile" evidence="7">
    <location>
        <position position="291"/>
    </location>
</feature>